<accession>A0ABP7NH18</accession>
<evidence type="ECO:0000313" key="2">
    <source>
        <dbReference type="EMBL" id="GAA3946832.1"/>
    </source>
</evidence>
<protein>
    <submittedName>
        <fullName evidence="2">Uncharacterized protein</fullName>
    </submittedName>
</protein>
<comment type="caution">
    <text evidence="2">The sequence shown here is derived from an EMBL/GenBank/DDBJ whole genome shotgun (WGS) entry which is preliminary data.</text>
</comment>
<evidence type="ECO:0000256" key="1">
    <source>
        <dbReference type="SAM" id="Phobius"/>
    </source>
</evidence>
<dbReference type="EMBL" id="BAABCP010000002">
    <property type="protein sequence ID" value="GAA3946832.1"/>
    <property type="molecule type" value="Genomic_DNA"/>
</dbReference>
<evidence type="ECO:0000313" key="3">
    <source>
        <dbReference type="Proteomes" id="UP001501591"/>
    </source>
</evidence>
<dbReference type="Proteomes" id="UP001501591">
    <property type="component" value="Unassembled WGS sequence"/>
</dbReference>
<gene>
    <name evidence="2" type="ORF">GCM10022383_25830</name>
</gene>
<keyword evidence="3" id="KW-1185">Reference proteome</keyword>
<keyword evidence="1" id="KW-1133">Transmembrane helix</keyword>
<dbReference type="RefSeq" id="WP_344820120.1">
    <property type="nucleotide sequence ID" value="NZ_BAABCP010000002.1"/>
</dbReference>
<keyword evidence="1" id="KW-0812">Transmembrane</keyword>
<name>A0ABP7NH18_9MICO</name>
<organism evidence="2 3">
    <name type="scientific">Microbacterium soli</name>
    <dbReference type="NCBI Taxonomy" id="446075"/>
    <lineage>
        <taxon>Bacteria</taxon>
        <taxon>Bacillati</taxon>
        <taxon>Actinomycetota</taxon>
        <taxon>Actinomycetes</taxon>
        <taxon>Micrococcales</taxon>
        <taxon>Microbacteriaceae</taxon>
        <taxon>Microbacterium</taxon>
    </lineage>
</organism>
<proteinExistence type="predicted"/>
<feature type="transmembrane region" description="Helical" evidence="1">
    <location>
        <begin position="245"/>
        <end position="271"/>
    </location>
</feature>
<reference evidence="3" key="1">
    <citation type="journal article" date="2019" name="Int. J. Syst. Evol. Microbiol.">
        <title>The Global Catalogue of Microorganisms (GCM) 10K type strain sequencing project: providing services to taxonomists for standard genome sequencing and annotation.</title>
        <authorList>
            <consortium name="The Broad Institute Genomics Platform"/>
            <consortium name="The Broad Institute Genome Sequencing Center for Infectious Disease"/>
            <person name="Wu L."/>
            <person name="Ma J."/>
        </authorList>
    </citation>
    <scope>NUCLEOTIDE SEQUENCE [LARGE SCALE GENOMIC DNA]</scope>
    <source>
        <strain evidence="3">JCM 17024</strain>
    </source>
</reference>
<sequence length="273" mass="30531">MIRAVDLLPHDLPGFAAANGWSYEPTADPPALGHSLWEQVSQGTVHNRIRGDRWEAGRITGGDRTARRVEKRGAWTVTTSVSISIPQASIDLGYLSIRLPRRMPHMVLDATANDRGPFSSLLKRPRADQRLSLEGDFDSHFRLYTPNGYETDALYVFTPDFMALLIDETGDLDVEIRDDHLVVYRPGGFDLADVATWERFERLRRILAAKAWDRTVLYADDHDPADLAYDIAEPGRRLRQRAPRIVWLAVGIPIGILALGGAITAIVLTAVPW</sequence>
<keyword evidence="1" id="KW-0472">Membrane</keyword>